<gene>
    <name evidence="2" type="ORF">CV102_25840</name>
</gene>
<accession>A0A8J8TMP7</accession>
<organism evidence="2 3">
    <name type="scientific">Natronococcus pandeyae</name>
    <dbReference type="NCBI Taxonomy" id="2055836"/>
    <lineage>
        <taxon>Archaea</taxon>
        <taxon>Methanobacteriati</taxon>
        <taxon>Methanobacteriota</taxon>
        <taxon>Stenosarchaea group</taxon>
        <taxon>Halobacteria</taxon>
        <taxon>Halobacteriales</taxon>
        <taxon>Natrialbaceae</taxon>
        <taxon>Natronococcus</taxon>
    </lineage>
</organism>
<dbReference type="AlphaFoldDB" id="A0A8J8TMP7"/>
<name>A0A8J8TMP7_9EURY</name>
<sequence>MVTVDTVFDLLSNERRRYALYYLHEQSGPVSIDELVETVRTWENDPPTQNALEEVDALKVELQHHHLPKTAEVEFVQYQPEQGVIQVEGTSPEIDALVTIARVIEQPEDG</sequence>
<evidence type="ECO:0000259" key="1">
    <source>
        <dbReference type="Pfam" id="PF24035"/>
    </source>
</evidence>
<proteinExistence type="predicted"/>
<comment type="caution">
    <text evidence="2">The sequence shown here is derived from an EMBL/GenBank/DDBJ whole genome shotgun (WGS) entry which is preliminary data.</text>
</comment>
<dbReference type="RefSeq" id="WP_148860827.1">
    <property type="nucleotide sequence ID" value="NZ_PHNJ01000045.1"/>
</dbReference>
<dbReference type="OrthoDB" id="241828at2157"/>
<protein>
    <recommendedName>
        <fullName evidence="1">DUF7344 domain-containing protein</fullName>
    </recommendedName>
</protein>
<dbReference type="InterPro" id="IPR055768">
    <property type="entry name" value="DUF7344"/>
</dbReference>
<dbReference type="Pfam" id="PF24035">
    <property type="entry name" value="DUF7344"/>
    <property type="match status" value="1"/>
</dbReference>
<keyword evidence="3" id="KW-1185">Reference proteome</keyword>
<evidence type="ECO:0000313" key="3">
    <source>
        <dbReference type="Proteomes" id="UP000766904"/>
    </source>
</evidence>
<dbReference type="Proteomes" id="UP000766904">
    <property type="component" value="Unassembled WGS sequence"/>
</dbReference>
<feature type="domain" description="DUF7344" evidence="1">
    <location>
        <begin position="8"/>
        <end position="85"/>
    </location>
</feature>
<dbReference type="EMBL" id="PHNJ01000045">
    <property type="protein sequence ID" value="TYL35811.1"/>
    <property type="molecule type" value="Genomic_DNA"/>
</dbReference>
<evidence type="ECO:0000313" key="2">
    <source>
        <dbReference type="EMBL" id="TYL35811.1"/>
    </source>
</evidence>
<reference evidence="2" key="1">
    <citation type="submission" date="2017-11" db="EMBL/GenBank/DDBJ databases">
        <authorList>
            <person name="Kajale S.C."/>
            <person name="Sharma A."/>
        </authorList>
    </citation>
    <scope>NUCLEOTIDE SEQUENCE</scope>
    <source>
        <strain evidence="2">LS1_42</strain>
    </source>
</reference>